<sequence length="270" mass="30287">MSDRRFQSVAWSVPFPIGSKHKSKLDLIARPICLYCSCHLSTSHERERSMLSATDRTQIKKAARKAVHDVEQLHRIIDESLIAHIAISDASGPIVIPMLAWRADNQVYIHGARNSRLIKALRSGQNTCLTFTLFDGWVLARSAFHHSAHYRSAVVFGQFNVIEENAEKDRLLNHFIEQIAPGRTEQVRLSNEKELNATELLVIGLEEASVKISAFGVNDDSSDLDRPVWAGILPYRTVVGPLVGVEEQQGSIAQPDYSHAYGTRWHQASR</sequence>
<evidence type="ECO:0000313" key="1">
    <source>
        <dbReference type="EMBL" id="BAC97271.1"/>
    </source>
</evidence>
<dbReference type="InterPro" id="IPR024747">
    <property type="entry name" value="Pyridox_Oxase-rel"/>
</dbReference>
<dbReference type="KEGG" id="vvy:VVA1244"/>
<organism evidence="1 2">
    <name type="scientific">Vibrio vulnificus (strain YJ016)</name>
    <dbReference type="NCBI Taxonomy" id="196600"/>
    <lineage>
        <taxon>Bacteria</taxon>
        <taxon>Pseudomonadati</taxon>
        <taxon>Pseudomonadota</taxon>
        <taxon>Gammaproteobacteria</taxon>
        <taxon>Vibrionales</taxon>
        <taxon>Vibrionaceae</taxon>
        <taxon>Vibrio</taxon>
    </lineage>
</organism>
<reference evidence="1 2" key="1">
    <citation type="journal article" date="2003" name="Genome Res.">
        <title>Comparative genome analysis of Vibrio vulnificus, a marine pathogen.</title>
        <authorList>
            <person name="Chen C.Y."/>
            <person name="Wu K.M."/>
            <person name="Chang Y.C."/>
            <person name="Chang C.H."/>
            <person name="Tsai H.C."/>
            <person name="Liao T.L."/>
            <person name="Liu Y.M."/>
            <person name="Chen H.J."/>
            <person name="Shen A.B."/>
            <person name="Li J.C."/>
            <person name="Su T.L."/>
            <person name="Shao C.P."/>
            <person name="Lee C.T."/>
            <person name="Hor L.I."/>
            <person name="Tsai S.F."/>
        </authorList>
    </citation>
    <scope>NUCLEOTIDE SEQUENCE [LARGE SCALE GENOMIC DNA]</scope>
    <source>
        <strain evidence="1 2">YJ016</strain>
    </source>
</reference>
<dbReference type="PANTHER" id="PTHR34071:SF2">
    <property type="entry name" value="FLAVIN-NUCLEOTIDE-BINDING PROTEIN"/>
    <property type="match status" value="1"/>
</dbReference>
<dbReference type="Proteomes" id="UP000002675">
    <property type="component" value="Chromosome II"/>
</dbReference>
<dbReference type="HOGENOM" id="CLU_067890_0_1_6"/>
<dbReference type="EMBL" id="BA000038">
    <property type="protein sequence ID" value="BAC97271.1"/>
    <property type="molecule type" value="Genomic_DNA"/>
</dbReference>
<proteinExistence type="predicted"/>
<dbReference type="STRING" id="672.VV93_v1c41680"/>
<name>Q7MCZ1_VIBVY</name>
<dbReference type="AlphaFoldDB" id="Q7MCZ1"/>
<dbReference type="PANTHER" id="PTHR34071">
    <property type="entry name" value="5-NITROIMIDAZOLE ANTIBIOTICS RESISTANCE PROTEIN, NIMA-FAMILY-RELATED PROTEIN-RELATED"/>
    <property type="match status" value="1"/>
</dbReference>
<dbReference type="InterPro" id="IPR012349">
    <property type="entry name" value="Split_barrel_FMN-bd"/>
</dbReference>
<gene>
    <name evidence="1" type="ordered locus">VVA1244</name>
</gene>
<dbReference type="SUPFAM" id="SSF50475">
    <property type="entry name" value="FMN-binding split barrel"/>
    <property type="match status" value="1"/>
</dbReference>
<evidence type="ECO:0000313" key="2">
    <source>
        <dbReference type="Proteomes" id="UP000002675"/>
    </source>
</evidence>
<protein>
    <submittedName>
        <fullName evidence="1">Predicted flavin-nucleotide-binding protein</fullName>
    </submittedName>
</protein>
<accession>Q7MCZ1</accession>
<dbReference type="Pfam" id="PF12900">
    <property type="entry name" value="Pyridox_ox_2"/>
    <property type="match status" value="1"/>
</dbReference>
<dbReference type="eggNOG" id="COG3467">
    <property type="taxonomic scope" value="Bacteria"/>
</dbReference>
<dbReference type="Gene3D" id="2.30.110.10">
    <property type="entry name" value="Electron Transport, Fmn-binding Protein, Chain A"/>
    <property type="match status" value="1"/>
</dbReference>